<dbReference type="EMBL" id="LAZR01000801">
    <property type="protein sequence ID" value="KKN57474.1"/>
    <property type="molecule type" value="Genomic_DNA"/>
</dbReference>
<evidence type="ECO:0000313" key="2">
    <source>
        <dbReference type="EMBL" id="KKN57474.1"/>
    </source>
</evidence>
<organism evidence="2">
    <name type="scientific">marine sediment metagenome</name>
    <dbReference type="NCBI Taxonomy" id="412755"/>
    <lineage>
        <taxon>unclassified sequences</taxon>
        <taxon>metagenomes</taxon>
        <taxon>ecological metagenomes</taxon>
    </lineage>
</organism>
<accession>A0A0F9RS01</accession>
<name>A0A0F9RS01_9ZZZZ</name>
<dbReference type="AlphaFoldDB" id="A0A0F9RS01"/>
<feature type="region of interest" description="Disordered" evidence="1">
    <location>
        <begin position="45"/>
        <end position="67"/>
    </location>
</feature>
<sequence length="67" mass="7687">MATQKAMKLKDDAHRKLLEEGISKLLIQQEQIFDLLRTVAMTVEKPVPANSKGVKRERPTKQVSKRE</sequence>
<reference evidence="2" key="1">
    <citation type="journal article" date="2015" name="Nature">
        <title>Complex archaea that bridge the gap between prokaryotes and eukaryotes.</title>
        <authorList>
            <person name="Spang A."/>
            <person name="Saw J.H."/>
            <person name="Jorgensen S.L."/>
            <person name="Zaremba-Niedzwiedzka K."/>
            <person name="Martijn J."/>
            <person name="Lind A.E."/>
            <person name="van Eijk R."/>
            <person name="Schleper C."/>
            <person name="Guy L."/>
            <person name="Ettema T.J."/>
        </authorList>
    </citation>
    <scope>NUCLEOTIDE SEQUENCE</scope>
</reference>
<evidence type="ECO:0000256" key="1">
    <source>
        <dbReference type="SAM" id="MobiDB-lite"/>
    </source>
</evidence>
<protein>
    <submittedName>
        <fullName evidence="2">Uncharacterized protein</fullName>
    </submittedName>
</protein>
<gene>
    <name evidence="2" type="ORF">LCGC14_0561860</name>
</gene>
<comment type="caution">
    <text evidence="2">The sequence shown here is derived from an EMBL/GenBank/DDBJ whole genome shotgun (WGS) entry which is preliminary data.</text>
</comment>
<proteinExistence type="predicted"/>
<feature type="compositionally biased region" description="Basic and acidic residues" evidence="1">
    <location>
        <begin position="54"/>
        <end position="67"/>
    </location>
</feature>